<dbReference type="GeneID" id="9667968"/>
<evidence type="ECO:0000256" key="1">
    <source>
        <dbReference type="SAM" id="MobiDB-lite"/>
    </source>
</evidence>
<dbReference type="HOGENOM" id="CLU_924663_0_0_1"/>
<dbReference type="STRING" id="660122.C7Z6H5"/>
<feature type="compositionally biased region" description="Basic and acidic residues" evidence="1">
    <location>
        <begin position="257"/>
        <end position="275"/>
    </location>
</feature>
<dbReference type="AlphaFoldDB" id="C7Z6H5"/>
<accession>C7Z6H5</accession>
<proteinExistence type="predicted"/>
<keyword evidence="3" id="KW-1185">Reference proteome</keyword>
<feature type="region of interest" description="Disordered" evidence="1">
    <location>
        <begin position="243"/>
        <end position="301"/>
    </location>
</feature>
<feature type="compositionally biased region" description="Basic and acidic residues" evidence="1">
    <location>
        <begin position="287"/>
        <end position="301"/>
    </location>
</feature>
<gene>
    <name evidence="2" type="ORF">NECHADRAFT_76103</name>
</gene>
<dbReference type="Proteomes" id="UP000005206">
    <property type="component" value="Chromosome 2"/>
</dbReference>
<dbReference type="EMBL" id="GG698910">
    <property type="protein sequence ID" value="EEU40695.1"/>
    <property type="molecule type" value="Genomic_DNA"/>
</dbReference>
<dbReference type="RefSeq" id="XP_003046408.1">
    <property type="nucleotide sequence ID" value="XM_003046362.1"/>
</dbReference>
<dbReference type="eggNOG" id="ENOG502T1T9">
    <property type="taxonomic scope" value="Eukaryota"/>
</dbReference>
<dbReference type="InParanoid" id="C7Z6H5"/>
<reference evidence="2 3" key="1">
    <citation type="journal article" date="2009" name="PLoS Genet.">
        <title>The genome of Nectria haematococca: contribution of supernumerary chromosomes to gene expansion.</title>
        <authorList>
            <person name="Coleman J.J."/>
            <person name="Rounsley S.D."/>
            <person name="Rodriguez-Carres M."/>
            <person name="Kuo A."/>
            <person name="Wasmann C.C."/>
            <person name="Grimwood J."/>
            <person name="Schmutz J."/>
            <person name="Taga M."/>
            <person name="White G.J."/>
            <person name="Zhou S."/>
            <person name="Schwartz D.C."/>
            <person name="Freitag M."/>
            <person name="Ma L.J."/>
            <person name="Danchin E.G."/>
            <person name="Henrissat B."/>
            <person name="Coutinho P.M."/>
            <person name="Nelson D.R."/>
            <person name="Straney D."/>
            <person name="Napoli C.A."/>
            <person name="Barker B.M."/>
            <person name="Gribskov M."/>
            <person name="Rep M."/>
            <person name="Kroken S."/>
            <person name="Molnar I."/>
            <person name="Rensing C."/>
            <person name="Kennell J.C."/>
            <person name="Zamora J."/>
            <person name="Farman M.L."/>
            <person name="Selker E.U."/>
            <person name="Salamov A."/>
            <person name="Shapiro H."/>
            <person name="Pangilinan J."/>
            <person name="Lindquist E."/>
            <person name="Lamers C."/>
            <person name="Grigoriev I.V."/>
            <person name="Geiser D.M."/>
            <person name="Covert S.F."/>
            <person name="Temporini E."/>
            <person name="Vanetten H.D."/>
        </authorList>
    </citation>
    <scope>NUCLEOTIDE SEQUENCE [LARGE SCALE GENOMIC DNA]</scope>
    <source>
        <strain evidence="3">ATCC MYA-4622 / CBS 123669 / FGSC 9596 / NRRL 45880 / 77-13-4</strain>
    </source>
</reference>
<evidence type="ECO:0000313" key="3">
    <source>
        <dbReference type="Proteomes" id="UP000005206"/>
    </source>
</evidence>
<sequence>MGSQGSYSTVRRTPVPEEIRLEIEDSYRRSPTARQIIDLLERNYGLKLEDNPIFGTSTVDTTIAELVRAILRIEWNTLSGAASDPPRDASNLAAICPLSRYGLDSTISGASPRKLTPPTTEWGRIATDDGTTNRAVHVIYRKMLTYRLTQSNPTLKEVALNQAYFTLKDVESDRPLRDFSARIFDVSRVVGKATDLELLTRFYAKLHPELRQLYRAPVESDERSKYINMVDSKRKTLREKLKAARNGKTGNGAKKLQYGEKHAYTTNERDNKGSEPEDSALWGNDRPWNRGYRDRNRPPRS</sequence>
<name>C7Z6H5_FUSV7</name>
<organism evidence="2 3">
    <name type="scientific">Fusarium vanettenii (strain ATCC MYA-4622 / CBS 123669 / FGSC 9596 / NRRL 45880 / 77-13-4)</name>
    <name type="common">Fusarium solani subsp. pisi</name>
    <dbReference type="NCBI Taxonomy" id="660122"/>
    <lineage>
        <taxon>Eukaryota</taxon>
        <taxon>Fungi</taxon>
        <taxon>Dikarya</taxon>
        <taxon>Ascomycota</taxon>
        <taxon>Pezizomycotina</taxon>
        <taxon>Sordariomycetes</taxon>
        <taxon>Hypocreomycetidae</taxon>
        <taxon>Hypocreales</taxon>
        <taxon>Nectriaceae</taxon>
        <taxon>Fusarium</taxon>
        <taxon>Fusarium solani species complex</taxon>
        <taxon>Fusarium vanettenii</taxon>
    </lineage>
</organism>
<protein>
    <submittedName>
        <fullName evidence="2">Uncharacterized protein</fullName>
    </submittedName>
</protein>
<evidence type="ECO:0000313" key="2">
    <source>
        <dbReference type="EMBL" id="EEU40695.1"/>
    </source>
</evidence>
<dbReference type="VEuPathDB" id="FungiDB:NECHADRAFT_76103"/>
<dbReference type="KEGG" id="nhe:NECHADRAFT_76103"/>